<evidence type="ECO:0000313" key="2">
    <source>
        <dbReference type="EMBL" id="RRT52730.1"/>
    </source>
</evidence>
<dbReference type="Proteomes" id="UP000287651">
    <property type="component" value="Unassembled WGS sequence"/>
</dbReference>
<comment type="caution">
    <text evidence="2">The sequence shown here is derived from an EMBL/GenBank/DDBJ whole genome shotgun (WGS) entry which is preliminary data.</text>
</comment>
<feature type="region of interest" description="Disordered" evidence="1">
    <location>
        <begin position="104"/>
        <end position="126"/>
    </location>
</feature>
<sequence>MPCPNQMKWMLCQGSFDALLCFMAFSHCEYWRAFRLGWNAEACRSFGLDSELKSTFPVDFLQVKLQKREDKIQHHRSMTRRPMEGHVNERRVCWGNAGAPLRTSGLASRGHRPPGRRASSPGTPSRCCTCSTPCKAIGGIRSAHAGS</sequence>
<reference evidence="2 3" key="1">
    <citation type="journal article" date="2014" name="Agronomy (Basel)">
        <title>A Draft Genome Sequence for Ensete ventricosum, the Drought-Tolerant Tree Against Hunger.</title>
        <authorList>
            <person name="Harrison J."/>
            <person name="Moore K.A."/>
            <person name="Paszkiewicz K."/>
            <person name="Jones T."/>
            <person name="Grant M."/>
            <person name="Ambacheew D."/>
            <person name="Muzemil S."/>
            <person name="Studholme D.J."/>
        </authorList>
    </citation>
    <scope>NUCLEOTIDE SEQUENCE [LARGE SCALE GENOMIC DNA]</scope>
</reference>
<organism evidence="2 3">
    <name type="scientific">Ensete ventricosum</name>
    <name type="common">Abyssinian banana</name>
    <name type="synonym">Musa ensete</name>
    <dbReference type="NCBI Taxonomy" id="4639"/>
    <lineage>
        <taxon>Eukaryota</taxon>
        <taxon>Viridiplantae</taxon>
        <taxon>Streptophyta</taxon>
        <taxon>Embryophyta</taxon>
        <taxon>Tracheophyta</taxon>
        <taxon>Spermatophyta</taxon>
        <taxon>Magnoliopsida</taxon>
        <taxon>Liliopsida</taxon>
        <taxon>Zingiberales</taxon>
        <taxon>Musaceae</taxon>
        <taxon>Ensete</taxon>
    </lineage>
</organism>
<dbReference type="AlphaFoldDB" id="A0A426YLY9"/>
<accession>A0A426YLY9</accession>
<evidence type="ECO:0000313" key="3">
    <source>
        <dbReference type="Proteomes" id="UP000287651"/>
    </source>
</evidence>
<evidence type="ECO:0000256" key="1">
    <source>
        <dbReference type="SAM" id="MobiDB-lite"/>
    </source>
</evidence>
<name>A0A426YLY9_ENSVE</name>
<gene>
    <name evidence="2" type="ORF">B296_00048428</name>
</gene>
<proteinExistence type="predicted"/>
<dbReference type="EMBL" id="AMZH03011514">
    <property type="protein sequence ID" value="RRT52730.1"/>
    <property type="molecule type" value="Genomic_DNA"/>
</dbReference>
<protein>
    <submittedName>
        <fullName evidence="2">Uncharacterized protein</fullName>
    </submittedName>
</protein>